<feature type="non-terminal residue" evidence="2">
    <location>
        <position position="1"/>
    </location>
</feature>
<gene>
    <name evidence="2" type="ORF">METZ01_LOCUS314840</name>
</gene>
<feature type="compositionally biased region" description="Basic and acidic residues" evidence="1">
    <location>
        <begin position="185"/>
        <end position="199"/>
    </location>
</feature>
<accession>A0A382NLL0</accession>
<dbReference type="EMBL" id="UINC01101293">
    <property type="protein sequence ID" value="SVC61986.1"/>
    <property type="molecule type" value="Genomic_DNA"/>
</dbReference>
<dbReference type="AlphaFoldDB" id="A0A382NLL0"/>
<dbReference type="InterPro" id="IPR008775">
    <property type="entry name" value="Phytyl_CoA_dOase-like"/>
</dbReference>
<name>A0A382NLL0_9ZZZZ</name>
<feature type="region of interest" description="Disordered" evidence="1">
    <location>
        <begin position="179"/>
        <end position="199"/>
    </location>
</feature>
<evidence type="ECO:0008006" key="3">
    <source>
        <dbReference type="Google" id="ProtNLM"/>
    </source>
</evidence>
<proteinExistence type="predicted"/>
<reference evidence="2" key="1">
    <citation type="submission" date="2018-05" db="EMBL/GenBank/DDBJ databases">
        <authorList>
            <person name="Lanie J.A."/>
            <person name="Ng W.-L."/>
            <person name="Kazmierczak K.M."/>
            <person name="Andrzejewski T.M."/>
            <person name="Davidsen T.M."/>
            <person name="Wayne K.J."/>
            <person name="Tettelin H."/>
            <person name="Glass J.I."/>
            <person name="Rusch D."/>
            <person name="Podicherti R."/>
            <person name="Tsui H.-C.T."/>
            <person name="Winkler M.E."/>
        </authorList>
    </citation>
    <scope>NUCLEOTIDE SEQUENCE</scope>
</reference>
<dbReference type="Gene3D" id="2.60.120.620">
    <property type="entry name" value="q2cbj1_9rhob like domain"/>
    <property type="match status" value="1"/>
</dbReference>
<evidence type="ECO:0000256" key="1">
    <source>
        <dbReference type="SAM" id="MobiDB-lite"/>
    </source>
</evidence>
<evidence type="ECO:0000313" key="2">
    <source>
        <dbReference type="EMBL" id="SVC61986.1"/>
    </source>
</evidence>
<dbReference type="Pfam" id="PF05721">
    <property type="entry name" value="PhyH"/>
    <property type="match status" value="1"/>
</dbReference>
<protein>
    <recommendedName>
        <fullName evidence="3">Phytanoyl-CoA dioxygenase family protein</fullName>
    </recommendedName>
</protein>
<dbReference type="SUPFAM" id="SSF51197">
    <property type="entry name" value="Clavaminate synthase-like"/>
    <property type="match status" value="1"/>
</dbReference>
<sequence length="199" mass="22614">HCDPFRQMMVHPRLTPYLEEMLGTGFRLEGLGIITMDEGAEGFWFHEGGEPFDRSRGYLYRNGRMYSGMTNMAVQLTDVGPEDGGFACLPGSHRANFPCPDDIRLYEAAQSRFAQIPAKAGDAILFVECLMHGTLPWRATHQRRSVIMRYNNGVTAEGVMGTWTPPPWLDELTDDQRAVISQPHYRREDKGSDLYKPRD</sequence>
<organism evidence="2">
    <name type="scientific">marine metagenome</name>
    <dbReference type="NCBI Taxonomy" id="408172"/>
    <lineage>
        <taxon>unclassified sequences</taxon>
        <taxon>metagenomes</taxon>
        <taxon>ecological metagenomes</taxon>
    </lineage>
</organism>